<feature type="non-terminal residue" evidence="1">
    <location>
        <position position="1"/>
    </location>
</feature>
<reference evidence="1" key="1">
    <citation type="journal article" date="2015" name="Nature">
        <title>Complex archaea that bridge the gap between prokaryotes and eukaryotes.</title>
        <authorList>
            <person name="Spang A."/>
            <person name="Saw J.H."/>
            <person name="Jorgensen S.L."/>
            <person name="Zaremba-Niedzwiedzka K."/>
            <person name="Martijn J."/>
            <person name="Lind A.E."/>
            <person name="van Eijk R."/>
            <person name="Schleper C."/>
            <person name="Guy L."/>
            <person name="Ettema T.J."/>
        </authorList>
    </citation>
    <scope>NUCLEOTIDE SEQUENCE</scope>
</reference>
<evidence type="ECO:0000313" key="1">
    <source>
        <dbReference type="EMBL" id="KKK71309.1"/>
    </source>
</evidence>
<organism evidence="1">
    <name type="scientific">marine sediment metagenome</name>
    <dbReference type="NCBI Taxonomy" id="412755"/>
    <lineage>
        <taxon>unclassified sequences</taxon>
        <taxon>metagenomes</taxon>
        <taxon>ecological metagenomes</taxon>
    </lineage>
</organism>
<gene>
    <name evidence="1" type="ORF">LCGC14_2915210</name>
</gene>
<sequence length="237" mass="27619">AVLARAGEGDRGANARVRITPEGQPETSIVEDRGNIVRKYDLGTGMMDEKAQNAIVLSWGEHPNIIPILAEDEDEFGHYYFDTPKGLPVDKIDSLTDEEADRRVAGYQFQINTEVIRSKRAHFQTWVMDSLSDVPEPGRYELSQANVQRFCELFQDRPTEERPEGWYTRPFPLIELPLRLKRKLCIEWNHLYLEWMEENDIQYDFEKKFFSTESDYEEEPPDLTYPEGYLGYLVGWG</sequence>
<dbReference type="AlphaFoldDB" id="A0A0F8ZY23"/>
<proteinExistence type="predicted"/>
<accession>A0A0F8ZY23</accession>
<name>A0A0F8ZY23_9ZZZZ</name>
<dbReference type="EMBL" id="LAZR01057797">
    <property type="protein sequence ID" value="KKK71309.1"/>
    <property type="molecule type" value="Genomic_DNA"/>
</dbReference>
<comment type="caution">
    <text evidence="1">The sequence shown here is derived from an EMBL/GenBank/DDBJ whole genome shotgun (WGS) entry which is preliminary data.</text>
</comment>
<protein>
    <submittedName>
        <fullName evidence="1">Uncharacterized protein</fullName>
    </submittedName>
</protein>